<sequence length="167" mass="18307">MVPQVACRYVRTFAELDYTPLVECGRAPAMVTMTYPGDCETVARGGASVKRHVALWCKRFQCEWGEPARYIWKLEFQRRGAPHIHLRTAPPHGVSRSGRTFRDWLSQECWRAALAGGRDKGTALEPPGSHRVRPAIGAVGGDPSAADQLGCAFGDRIDSGGSVGRRN</sequence>
<evidence type="ECO:0000313" key="3">
    <source>
        <dbReference type="Proteomes" id="UP000467105"/>
    </source>
</evidence>
<dbReference type="AlphaFoldDB" id="A0A7I7Z0K6"/>
<accession>A0A7I7Z0K6</accession>
<proteinExistence type="predicted"/>
<name>A0A7I7Z0K6_9MYCO</name>
<dbReference type="Pfam" id="PF23343">
    <property type="entry name" value="REP_ORF2-G2P"/>
    <property type="match status" value="1"/>
</dbReference>
<organism evidence="2 3">
    <name type="scientific">Mycobacterium parmense</name>
    <dbReference type="NCBI Taxonomy" id="185642"/>
    <lineage>
        <taxon>Bacteria</taxon>
        <taxon>Bacillati</taxon>
        <taxon>Actinomycetota</taxon>
        <taxon>Actinomycetes</taxon>
        <taxon>Mycobacteriales</taxon>
        <taxon>Mycobacteriaceae</taxon>
        <taxon>Mycobacterium</taxon>
        <taxon>Mycobacterium simiae complex</taxon>
    </lineage>
</organism>
<dbReference type="RefSeq" id="WP_428841983.1">
    <property type="nucleotide sequence ID" value="NZ_LQPO01000061.1"/>
</dbReference>
<gene>
    <name evidence="2" type="ORF">MPRM_49590</name>
</gene>
<dbReference type="EMBL" id="AP022614">
    <property type="protein sequence ID" value="BBZ47678.1"/>
    <property type="molecule type" value="Genomic_DNA"/>
</dbReference>
<dbReference type="Proteomes" id="UP000467105">
    <property type="component" value="Chromosome"/>
</dbReference>
<protein>
    <recommendedName>
        <fullName evidence="1">Replication-associated protein ORF2/G2P domain-containing protein</fullName>
    </recommendedName>
</protein>
<evidence type="ECO:0000313" key="2">
    <source>
        <dbReference type="EMBL" id="BBZ47678.1"/>
    </source>
</evidence>
<dbReference type="InterPro" id="IPR056906">
    <property type="entry name" value="ORF2/G2P_dom"/>
</dbReference>
<feature type="domain" description="Replication-associated protein ORF2/G2P" evidence="1">
    <location>
        <begin position="29"/>
        <end position="110"/>
    </location>
</feature>
<evidence type="ECO:0000259" key="1">
    <source>
        <dbReference type="Pfam" id="PF23343"/>
    </source>
</evidence>
<reference evidence="2 3" key="1">
    <citation type="journal article" date="2019" name="Emerg. Microbes Infect.">
        <title>Comprehensive subspecies identification of 175 nontuberculous mycobacteria species based on 7547 genomic profiles.</title>
        <authorList>
            <person name="Matsumoto Y."/>
            <person name="Kinjo T."/>
            <person name="Motooka D."/>
            <person name="Nabeya D."/>
            <person name="Jung N."/>
            <person name="Uechi K."/>
            <person name="Horii T."/>
            <person name="Iida T."/>
            <person name="Fujita J."/>
            <person name="Nakamura S."/>
        </authorList>
    </citation>
    <scope>NUCLEOTIDE SEQUENCE [LARGE SCALE GENOMIC DNA]</scope>
    <source>
        <strain evidence="2 3">JCM 14742</strain>
    </source>
</reference>
<keyword evidence="3" id="KW-1185">Reference proteome</keyword>